<dbReference type="EMBL" id="LAZR01003214">
    <property type="protein sequence ID" value="KKN20732.1"/>
    <property type="molecule type" value="Genomic_DNA"/>
</dbReference>
<reference evidence="1" key="1">
    <citation type="journal article" date="2015" name="Nature">
        <title>Complex archaea that bridge the gap between prokaryotes and eukaryotes.</title>
        <authorList>
            <person name="Spang A."/>
            <person name="Saw J.H."/>
            <person name="Jorgensen S.L."/>
            <person name="Zaremba-Niedzwiedzka K."/>
            <person name="Martijn J."/>
            <person name="Lind A.E."/>
            <person name="van Eijk R."/>
            <person name="Schleper C."/>
            <person name="Guy L."/>
            <person name="Ettema T.J."/>
        </authorList>
    </citation>
    <scope>NUCLEOTIDE SEQUENCE</scope>
</reference>
<protein>
    <submittedName>
        <fullName evidence="1">Uncharacterized protein</fullName>
    </submittedName>
</protein>
<proteinExistence type="predicted"/>
<accession>A0A0F9P8J4</accession>
<sequence>MAEVKGATAAGSADWGKSIVDDLTELRTQFIALLVKLDGEAQVANDYESTLTPAALTTTK</sequence>
<name>A0A0F9P8J4_9ZZZZ</name>
<dbReference type="AlphaFoldDB" id="A0A0F9P8J4"/>
<evidence type="ECO:0000313" key="1">
    <source>
        <dbReference type="EMBL" id="KKN20732.1"/>
    </source>
</evidence>
<comment type="caution">
    <text evidence="1">The sequence shown here is derived from an EMBL/GenBank/DDBJ whole genome shotgun (WGS) entry which is preliminary data.</text>
</comment>
<gene>
    <name evidence="1" type="ORF">LCGC14_0932520</name>
</gene>
<organism evidence="1">
    <name type="scientific">marine sediment metagenome</name>
    <dbReference type="NCBI Taxonomy" id="412755"/>
    <lineage>
        <taxon>unclassified sequences</taxon>
        <taxon>metagenomes</taxon>
        <taxon>ecological metagenomes</taxon>
    </lineage>
</organism>